<protein>
    <submittedName>
        <fullName evidence="1">Amino acid ABC transporter substrate-binding protein</fullName>
    </submittedName>
</protein>
<proteinExistence type="predicted"/>
<dbReference type="Proteomes" id="UP000224460">
    <property type="component" value="Unassembled WGS sequence"/>
</dbReference>
<keyword evidence="2" id="KW-1185">Reference proteome</keyword>
<gene>
    <name evidence="1" type="ORF">CS063_09470</name>
</gene>
<evidence type="ECO:0000313" key="2">
    <source>
        <dbReference type="Proteomes" id="UP000224460"/>
    </source>
</evidence>
<name>A0AC61DCN7_9FIRM</name>
<comment type="caution">
    <text evidence="1">The sequence shown here is derived from an EMBL/GenBank/DDBJ whole genome shotgun (WGS) entry which is preliminary data.</text>
</comment>
<sequence length="298" mass="32582">MKKNQFLKIMTTLCLTGVFALGMVGCGSKTPENAPVSSETPAAEKTEAPATDLQNVTSSTLDSTLDKDTLIIGLDDTFAPLGFRDTNGELTGFDVEVAKAIGEKLGKEITFQPIDWSMKETELNAGNIDLIWNGYTITEERKEKVSFSKPYLKNTQAIVTLADSTIATKADLAGKKVGAQNESSAIDAMEAEPEVYASFESGEAYTYEDNNQALMDLEAGRIDAVVADEILLRYYLSLKGAEKYNVLTENFGDEEYGVGMRKDDQKMVDAFNKAYDELKAEGTLAEISTKWFASDITQ</sequence>
<reference evidence="1" key="1">
    <citation type="submission" date="2017-10" db="EMBL/GenBank/DDBJ databases">
        <title>Genome sequence of cellulolytic Lachnospiraceae bacterium XHS1971 isolated from hotspring sediment.</title>
        <authorList>
            <person name="Vasudevan G."/>
            <person name="Joshi A.J."/>
            <person name="Hivarkar S."/>
            <person name="Lanjekar V.B."/>
            <person name="Dhakephalkar P.K."/>
            <person name="Dagar S."/>
        </authorList>
    </citation>
    <scope>NUCLEOTIDE SEQUENCE</scope>
    <source>
        <strain evidence="1">XHS1971</strain>
    </source>
</reference>
<accession>A0AC61DCN7</accession>
<dbReference type="EMBL" id="PEDL01000009">
    <property type="protein sequence ID" value="PHV70523.1"/>
    <property type="molecule type" value="Genomic_DNA"/>
</dbReference>
<organism evidence="1 2">
    <name type="scientific">Sporanaerobium hydrogeniformans</name>
    <dbReference type="NCBI Taxonomy" id="3072179"/>
    <lineage>
        <taxon>Bacteria</taxon>
        <taxon>Bacillati</taxon>
        <taxon>Bacillota</taxon>
        <taxon>Clostridia</taxon>
        <taxon>Lachnospirales</taxon>
        <taxon>Lachnospiraceae</taxon>
        <taxon>Sporanaerobium</taxon>
    </lineage>
</organism>
<evidence type="ECO:0000313" key="1">
    <source>
        <dbReference type="EMBL" id="PHV70523.1"/>
    </source>
</evidence>